<dbReference type="InterPro" id="IPR011993">
    <property type="entry name" value="PH-like_dom_sf"/>
</dbReference>
<dbReference type="FunFam" id="3.30.200.20:FF:000315">
    <property type="entry name" value="Calcium-dependent protein kinase 3"/>
    <property type="match status" value="1"/>
</dbReference>
<dbReference type="SMART" id="SM00220">
    <property type="entry name" value="S_TKc"/>
    <property type="match status" value="1"/>
</dbReference>
<accession>A0AAU9L6A7</accession>
<dbReference type="PROSITE" id="PS00107">
    <property type="entry name" value="PROTEIN_KINASE_ATP"/>
    <property type="match status" value="1"/>
</dbReference>
<keyword evidence="5" id="KW-0479">Metal-binding</keyword>
<dbReference type="PROSITE" id="PS00108">
    <property type="entry name" value="PROTEIN_KINASE_ST"/>
    <property type="match status" value="1"/>
</dbReference>
<dbReference type="SUPFAM" id="SSF47473">
    <property type="entry name" value="EF-hand"/>
    <property type="match status" value="1"/>
</dbReference>
<reference evidence="17 19" key="1">
    <citation type="submission" date="2021-11" db="EMBL/GenBank/DDBJ databases">
        <authorList>
            <person name="Islam A."/>
            <person name="Islam S."/>
            <person name="Flora M.S."/>
            <person name="Rahman M."/>
            <person name="Ziaur R.M."/>
            <person name="Epstein J.H."/>
            <person name="Hassan M."/>
            <person name="Klassen M."/>
            <person name="Woodard K."/>
            <person name="Webb A."/>
            <person name="Webby R.J."/>
            <person name="El Zowalaty M.E."/>
        </authorList>
    </citation>
    <scope>NUCLEOTIDE SEQUENCE</scope>
    <source>
        <strain evidence="18">Pbs1</strain>
        <strain evidence="17">Pbs3</strain>
    </source>
</reference>
<evidence type="ECO:0000256" key="10">
    <source>
        <dbReference type="ARBA" id="ARBA00022840"/>
    </source>
</evidence>
<comment type="catalytic activity">
    <reaction evidence="12">
        <text>L-threonyl-[protein] + ATP = O-phospho-L-threonyl-[protein] + ADP + H(+)</text>
        <dbReference type="Rhea" id="RHEA:46608"/>
        <dbReference type="Rhea" id="RHEA-COMP:11060"/>
        <dbReference type="Rhea" id="RHEA-COMP:11605"/>
        <dbReference type="ChEBI" id="CHEBI:15378"/>
        <dbReference type="ChEBI" id="CHEBI:30013"/>
        <dbReference type="ChEBI" id="CHEBI:30616"/>
        <dbReference type="ChEBI" id="CHEBI:61977"/>
        <dbReference type="ChEBI" id="CHEBI:456216"/>
        <dbReference type="EC" id="2.7.11.1"/>
    </reaction>
</comment>
<dbReference type="FunFam" id="1.10.510.10:FF:000571">
    <property type="entry name" value="Maternal embryonic leucine zipper kinase"/>
    <property type="match status" value="1"/>
</dbReference>
<dbReference type="SUPFAM" id="SSF50729">
    <property type="entry name" value="PH domain-like"/>
    <property type="match status" value="1"/>
</dbReference>
<dbReference type="PANTHER" id="PTHR24347">
    <property type="entry name" value="SERINE/THREONINE-PROTEIN KINASE"/>
    <property type="match status" value="1"/>
</dbReference>
<evidence type="ECO:0000256" key="8">
    <source>
        <dbReference type="ARBA" id="ARBA00022777"/>
    </source>
</evidence>
<evidence type="ECO:0000259" key="15">
    <source>
        <dbReference type="PROSITE" id="PS50011"/>
    </source>
</evidence>
<protein>
    <recommendedName>
        <fullName evidence="2">non-specific serine/threonine protein kinase</fullName>
        <ecNumber evidence="2">2.7.11.1</ecNumber>
    </recommendedName>
</protein>
<evidence type="ECO:0000256" key="12">
    <source>
        <dbReference type="ARBA" id="ARBA00047899"/>
    </source>
</evidence>
<dbReference type="PROSITE" id="PS50222">
    <property type="entry name" value="EF_HAND_2"/>
    <property type="match status" value="2"/>
</dbReference>
<dbReference type="Pfam" id="PF00169">
    <property type="entry name" value="PH"/>
    <property type="match status" value="1"/>
</dbReference>
<dbReference type="CDD" id="cd00051">
    <property type="entry name" value="EFh"/>
    <property type="match status" value="1"/>
</dbReference>
<keyword evidence="6" id="KW-0677">Repeat</keyword>
<feature type="domain" description="EF-hand" evidence="16">
    <location>
        <begin position="67"/>
        <end position="96"/>
    </location>
</feature>
<dbReference type="Gene3D" id="1.10.510.10">
    <property type="entry name" value="Transferase(Phosphotransferase) domain 1"/>
    <property type="match status" value="1"/>
</dbReference>
<dbReference type="EC" id="2.7.11.1" evidence="2"/>
<dbReference type="InterPro" id="IPR000719">
    <property type="entry name" value="Prot_kinase_dom"/>
</dbReference>
<keyword evidence="7 14" id="KW-0547">Nucleotide-binding</keyword>
<dbReference type="Gene3D" id="2.30.29.30">
    <property type="entry name" value="Pleckstrin-homology domain (PH domain)/Phosphotyrosine-binding domain (PTB)"/>
    <property type="match status" value="1"/>
</dbReference>
<organism evidence="17 20">
    <name type="scientific">Peronospora belbahrii</name>
    <dbReference type="NCBI Taxonomy" id="622444"/>
    <lineage>
        <taxon>Eukaryota</taxon>
        <taxon>Sar</taxon>
        <taxon>Stramenopiles</taxon>
        <taxon>Oomycota</taxon>
        <taxon>Peronosporomycetes</taxon>
        <taxon>Peronosporales</taxon>
        <taxon>Peronosporaceae</taxon>
        <taxon>Peronospora</taxon>
    </lineage>
</organism>
<dbReference type="InterPro" id="IPR001849">
    <property type="entry name" value="PH_domain"/>
</dbReference>
<evidence type="ECO:0000256" key="6">
    <source>
        <dbReference type="ARBA" id="ARBA00022737"/>
    </source>
</evidence>
<keyword evidence="3" id="KW-0723">Serine/threonine-protein kinase</keyword>
<proteinExistence type="inferred from homology"/>
<evidence type="ECO:0000313" key="18">
    <source>
        <dbReference type="EMBL" id="CAH0517238.1"/>
    </source>
</evidence>
<keyword evidence="19" id="KW-1185">Reference proteome</keyword>
<comment type="similarity">
    <text evidence="11">Belongs to the protein kinase superfamily. Ser/Thr protein kinase family. CDPK subfamily.</text>
</comment>
<dbReference type="Proteomes" id="UP001158986">
    <property type="component" value="Unassembled WGS sequence"/>
</dbReference>
<dbReference type="SUPFAM" id="SSF56112">
    <property type="entry name" value="Protein kinase-like (PK-like)"/>
    <property type="match status" value="1"/>
</dbReference>
<keyword evidence="8" id="KW-0418">Kinase</keyword>
<dbReference type="EMBL" id="CAKKTJ010000332">
    <property type="protein sequence ID" value="CAH0482137.1"/>
    <property type="molecule type" value="Genomic_DNA"/>
</dbReference>
<dbReference type="Pfam" id="PF00069">
    <property type="entry name" value="Pkinase"/>
    <property type="match status" value="1"/>
</dbReference>
<evidence type="ECO:0000313" key="20">
    <source>
        <dbReference type="Proteomes" id="UP001160483"/>
    </source>
</evidence>
<evidence type="ECO:0000313" key="17">
    <source>
        <dbReference type="EMBL" id="CAH0482137.1"/>
    </source>
</evidence>
<comment type="catalytic activity">
    <reaction evidence="13">
        <text>L-seryl-[protein] + ATP = O-phospho-L-seryl-[protein] + ADP + H(+)</text>
        <dbReference type="Rhea" id="RHEA:17989"/>
        <dbReference type="Rhea" id="RHEA-COMP:9863"/>
        <dbReference type="Rhea" id="RHEA-COMP:11604"/>
        <dbReference type="ChEBI" id="CHEBI:15378"/>
        <dbReference type="ChEBI" id="CHEBI:29999"/>
        <dbReference type="ChEBI" id="CHEBI:30616"/>
        <dbReference type="ChEBI" id="CHEBI:83421"/>
        <dbReference type="ChEBI" id="CHEBI:456216"/>
        <dbReference type="EC" id="2.7.11.1"/>
    </reaction>
</comment>
<dbReference type="Gene3D" id="1.10.238.10">
    <property type="entry name" value="EF-hand"/>
    <property type="match status" value="1"/>
</dbReference>
<sequence>MGNSPLSREFTGWRMSPDEREATKRFDEKEMRLLRKTFKGLAHAKDGIGVDKETFLKCFPMRGLLGERLFDVMNKNGSGSINYTEFVYGLAILFRGSEKEKLQFIFDLCDPSEAGSVSRHELMTMMHQFPESALKYLKPKMNLEEDNNSTKTSTLTKAMDEIEALVDVVFSPQGTPRTRLSFDQFYHWCENTPGVTKFMISVLPVENRAVRDSSHNLQGTHTALVTPVHESNLQSRTDENGGLCQKRKSIVDLHVKTSAVPSADGFTRKQLEKTRALLQESNYICTADSVTLKIQSALAQVDRLLALPTSPSTSVSRCGSFTSTGGTPTRSQELDGISNVFMVKNSETSVSGDLWKRGSRLHKMIKRYYVVQGNFLYSYASRDDTSPRGVTFLGDCYVEMHPVQAKTGDKEVNYFGIDIVPEPGSTHNKRTVFARSQEAQKRWTAALHCATDKISIEEVYSIEAQLGHGRFSKVCEATHKHTGAKSAVKIIDKSKLQPEEKELLRTEIAILKLVHHPNIIRLYDVYEDRQHIFIVTELVLGGELFNHIVGRARYTEAEARLVMRPLLESVNYLHRLGIVHRDLKPENILCGETLTDMKIADFGLSKLIYPDEVMKLPCGTLNYVAPEVLALVGYGREADMWSLGVIMYLLLRGKLPFYGTTKSELIQNTIHAEVNLGMDPVWRNVSSAGKALLSGMLTKDPARRFTAQEATLHDWFLM</sequence>
<evidence type="ECO:0000259" key="16">
    <source>
        <dbReference type="PROSITE" id="PS50222"/>
    </source>
</evidence>
<evidence type="ECO:0000256" key="13">
    <source>
        <dbReference type="ARBA" id="ARBA00048679"/>
    </source>
</evidence>
<dbReference type="InterPro" id="IPR011009">
    <property type="entry name" value="Kinase-like_dom_sf"/>
</dbReference>
<keyword evidence="10 14" id="KW-0067">ATP-binding</keyword>
<dbReference type="InterPro" id="IPR008271">
    <property type="entry name" value="Ser/Thr_kinase_AS"/>
</dbReference>
<dbReference type="EMBL" id="CAKLCB010000229">
    <property type="protein sequence ID" value="CAH0517238.1"/>
    <property type="molecule type" value="Genomic_DNA"/>
</dbReference>
<dbReference type="GO" id="GO:0005524">
    <property type="term" value="F:ATP binding"/>
    <property type="evidence" value="ECO:0007669"/>
    <property type="project" value="UniProtKB-UniRule"/>
</dbReference>
<evidence type="ECO:0000256" key="3">
    <source>
        <dbReference type="ARBA" id="ARBA00022527"/>
    </source>
</evidence>
<dbReference type="InterPro" id="IPR002048">
    <property type="entry name" value="EF_hand_dom"/>
</dbReference>
<gene>
    <name evidence="18" type="ORF">PBS001_LOCUS3864</name>
    <name evidence="17" type="ORF">PBS003_LOCUS8733</name>
</gene>
<dbReference type="PROSITE" id="PS50011">
    <property type="entry name" value="PROTEIN_KINASE_DOM"/>
    <property type="match status" value="1"/>
</dbReference>
<evidence type="ECO:0000256" key="1">
    <source>
        <dbReference type="ARBA" id="ARBA00001946"/>
    </source>
</evidence>
<keyword evidence="9" id="KW-0106">Calcium</keyword>
<dbReference type="InterPro" id="IPR011992">
    <property type="entry name" value="EF-hand-dom_pair"/>
</dbReference>
<evidence type="ECO:0000256" key="5">
    <source>
        <dbReference type="ARBA" id="ARBA00022723"/>
    </source>
</evidence>
<evidence type="ECO:0000256" key="9">
    <source>
        <dbReference type="ARBA" id="ARBA00022837"/>
    </source>
</evidence>
<evidence type="ECO:0000256" key="7">
    <source>
        <dbReference type="ARBA" id="ARBA00022741"/>
    </source>
</evidence>
<dbReference type="AlphaFoldDB" id="A0AAU9L6A7"/>
<evidence type="ECO:0000256" key="11">
    <source>
        <dbReference type="ARBA" id="ARBA00024334"/>
    </source>
</evidence>
<comment type="caution">
    <text evidence="17">The sequence shown here is derived from an EMBL/GenBank/DDBJ whole genome shotgun (WGS) entry which is preliminary data.</text>
</comment>
<feature type="binding site" evidence="14">
    <location>
        <position position="489"/>
    </location>
    <ligand>
        <name>ATP</name>
        <dbReference type="ChEBI" id="CHEBI:30616"/>
    </ligand>
</feature>
<evidence type="ECO:0000313" key="19">
    <source>
        <dbReference type="Proteomes" id="UP001158986"/>
    </source>
</evidence>
<dbReference type="InterPro" id="IPR017441">
    <property type="entry name" value="Protein_kinase_ATP_BS"/>
</dbReference>
<dbReference type="GO" id="GO:0004674">
    <property type="term" value="F:protein serine/threonine kinase activity"/>
    <property type="evidence" value="ECO:0007669"/>
    <property type="project" value="UniProtKB-KW"/>
</dbReference>
<dbReference type="SMART" id="SM00233">
    <property type="entry name" value="PH"/>
    <property type="match status" value="1"/>
</dbReference>
<evidence type="ECO:0000256" key="14">
    <source>
        <dbReference type="PROSITE-ProRule" id="PRU10141"/>
    </source>
</evidence>
<name>A0AAU9L6A7_9STRA</name>
<comment type="cofactor">
    <cofactor evidence="1">
        <name>Mg(2+)</name>
        <dbReference type="ChEBI" id="CHEBI:18420"/>
    </cofactor>
</comment>
<dbReference type="Proteomes" id="UP001160483">
    <property type="component" value="Unassembled WGS sequence"/>
</dbReference>
<feature type="domain" description="Protein kinase" evidence="15">
    <location>
        <begin position="460"/>
        <end position="716"/>
    </location>
</feature>
<keyword evidence="4" id="KW-0808">Transferase</keyword>
<dbReference type="CDD" id="cd05117">
    <property type="entry name" value="STKc_CAMK"/>
    <property type="match status" value="1"/>
</dbReference>
<evidence type="ECO:0000256" key="4">
    <source>
        <dbReference type="ARBA" id="ARBA00022679"/>
    </source>
</evidence>
<dbReference type="GO" id="GO:0005509">
    <property type="term" value="F:calcium ion binding"/>
    <property type="evidence" value="ECO:0007669"/>
    <property type="project" value="InterPro"/>
</dbReference>
<feature type="domain" description="EF-hand" evidence="16">
    <location>
        <begin position="97"/>
        <end position="132"/>
    </location>
</feature>
<evidence type="ECO:0000256" key="2">
    <source>
        <dbReference type="ARBA" id="ARBA00012513"/>
    </source>
</evidence>